<dbReference type="RefSeq" id="WP_072883003.1">
    <property type="nucleotide sequence ID" value="NZ_FOKU01000016.1"/>
</dbReference>
<evidence type="ECO:0000313" key="2">
    <source>
        <dbReference type="EMBL" id="SFC63703.1"/>
    </source>
</evidence>
<dbReference type="AlphaFoldDB" id="A0A1M7CLD4"/>
<dbReference type="OrthoDB" id="714390at2"/>
<dbReference type="Pfam" id="PF11188">
    <property type="entry name" value="DUF2975"/>
    <property type="match status" value="1"/>
</dbReference>
<evidence type="ECO:0000256" key="1">
    <source>
        <dbReference type="SAM" id="Phobius"/>
    </source>
</evidence>
<keyword evidence="1" id="KW-1133">Transmembrane helix</keyword>
<feature type="transmembrane region" description="Helical" evidence="1">
    <location>
        <begin position="12"/>
        <end position="31"/>
    </location>
</feature>
<feature type="transmembrane region" description="Helical" evidence="1">
    <location>
        <begin position="66"/>
        <end position="89"/>
    </location>
</feature>
<dbReference type="Proteomes" id="UP000198940">
    <property type="component" value="Unassembled WGS sequence"/>
</dbReference>
<keyword evidence="1" id="KW-0812">Transmembrane</keyword>
<evidence type="ECO:0000313" key="5">
    <source>
        <dbReference type="Proteomes" id="UP000198940"/>
    </source>
</evidence>
<evidence type="ECO:0000313" key="3">
    <source>
        <dbReference type="EMBL" id="SHL67982.1"/>
    </source>
</evidence>
<protein>
    <recommendedName>
        <fullName evidence="6">DUF2975 domain-containing protein</fullName>
    </recommendedName>
</protein>
<evidence type="ECO:0008006" key="6">
    <source>
        <dbReference type="Google" id="ProtNLM"/>
    </source>
</evidence>
<proteinExistence type="predicted"/>
<keyword evidence="1" id="KW-0472">Membrane</keyword>
<reference evidence="3 4" key="1">
    <citation type="submission" date="2016-11" db="EMBL/GenBank/DDBJ databases">
        <authorList>
            <person name="Varghese N."/>
            <person name="Submissions S."/>
        </authorList>
    </citation>
    <scope>NUCLEOTIDE SEQUENCE [LARGE SCALE GENOMIC DNA]</scope>
    <source>
        <strain evidence="3 4">CGMCC 1.12174</strain>
        <strain evidence="2 5">DSM 26351</strain>
    </source>
</reference>
<dbReference type="EMBL" id="FOKU01000016">
    <property type="protein sequence ID" value="SFC63703.1"/>
    <property type="molecule type" value="Genomic_DNA"/>
</dbReference>
<accession>A0A1M7CLD4</accession>
<feature type="transmembrane region" description="Helical" evidence="1">
    <location>
        <begin position="109"/>
        <end position="128"/>
    </location>
</feature>
<feature type="transmembrane region" description="Helical" evidence="1">
    <location>
        <begin position="134"/>
        <end position="155"/>
    </location>
</feature>
<evidence type="ECO:0000313" key="4">
    <source>
        <dbReference type="Proteomes" id="UP000184031"/>
    </source>
</evidence>
<dbReference type="STRING" id="1055723.SAMN05216293_4049"/>
<gene>
    <name evidence="2" type="ORF">SAMN04487891_11613</name>
    <name evidence="3" type="ORF">SAMN05216293_4049</name>
</gene>
<dbReference type="Proteomes" id="UP000184031">
    <property type="component" value="Unassembled WGS sequence"/>
</dbReference>
<sequence length="169" mass="19893">MKKTALVSKVLYMITRVLAWLYLITGLYGAFSWTSKTNIQIQDHQTIINFPFTDSPFLILDSNTTYLVFAFLLPVFSYALFFWLLSKVFKVFFQNKLFTLENIGQLKRFYLANLFLPALLITFSSFFIEIENEMYLILVLHLFLGIFIFIISEIFNQGLTLQNEQDLYI</sequence>
<dbReference type="InterPro" id="IPR021354">
    <property type="entry name" value="DUF2975"/>
</dbReference>
<keyword evidence="5" id="KW-1185">Reference proteome</keyword>
<organism evidence="3 4">
    <name type="scientific">Flagellimonas taeanensis</name>
    <dbReference type="NCBI Taxonomy" id="1005926"/>
    <lineage>
        <taxon>Bacteria</taxon>
        <taxon>Pseudomonadati</taxon>
        <taxon>Bacteroidota</taxon>
        <taxon>Flavobacteriia</taxon>
        <taxon>Flavobacteriales</taxon>
        <taxon>Flavobacteriaceae</taxon>
        <taxon>Flagellimonas</taxon>
    </lineage>
</organism>
<comment type="caution">
    <text evidence="3">The sequence shown here is derived from an EMBL/GenBank/DDBJ whole genome shotgun (WGS) entry which is preliminary data.</text>
</comment>
<dbReference type="EMBL" id="FRAT01000014">
    <property type="protein sequence ID" value="SHL67982.1"/>
    <property type="molecule type" value="Genomic_DNA"/>
</dbReference>
<name>A0A1M7CLD4_9FLAO</name>